<dbReference type="InterPro" id="IPR021215">
    <property type="entry name" value="DUF2752"/>
</dbReference>
<evidence type="ECO:0000256" key="1">
    <source>
        <dbReference type="SAM" id="Phobius"/>
    </source>
</evidence>
<evidence type="ECO:0000313" key="2">
    <source>
        <dbReference type="EMBL" id="MBE9066692.1"/>
    </source>
</evidence>
<feature type="transmembrane region" description="Helical" evidence="1">
    <location>
        <begin position="74"/>
        <end position="96"/>
    </location>
</feature>
<dbReference type="RefSeq" id="WP_193992636.1">
    <property type="nucleotide sequence ID" value="NZ_JADEXP010000054.1"/>
</dbReference>
<accession>A0A928X1F6</accession>
<comment type="caution">
    <text evidence="2">The sequence shown here is derived from an EMBL/GenBank/DDBJ whole genome shotgun (WGS) entry which is preliminary data.</text>
</comment>
<keyword evidence="1" id="KW-0812">Transmembrane</keyword>
<feature type="transmembrane region" description="Helical" evidence="1">
    <location>
        <begin position="108"/>
        <end position="129"/>
    </location>
</feature>
<dbReference type="AlphaFoldDB" id="A0A928X1F6"/>
<reference evidence="2" key="1">
    <citation type="submission" date="2020-10" db="EMBL/GenBank/DDBJ databases">
        <authorList>
            <person name="Castelo-Branco R."/>
            <person name="Eusebio N."/>
            <person name="Adriana R."/>
            <person name="Vieira A."/>
            <person name="Brugerolle De Fraissinette N."/>
            <person name="Rezende De Castro R."/>
            <person name="Schneider M.P."/>
            <person name="Vasconcelos V."/>
            <person name="Leao P.N."/>
        </authorList>
    </citation>
    <scope>NUCLEOTIDE SEQUENCE</scope>
    <source>
        <strain evidence="2">LEGE 11479</strain>
    </source>
</reference>
<dbReference type="Proteomes" id="UP000615026">
    <property type="component" value="Unassembled WGS sequence"/>
</dbReference>
<evidence type="ECO:0000313" key="3">
    <source>
        <dbReference type="Proteomes" id="UP000615026"/>
    </source>
</evidence>
<protein>
    <submittedName>
        <fullName evidence="2">DUF2752 domain-containing protein</fullName>
    </submittedName>
</protein>
<proteinExistence type="predicted"/>
<name>A0A928X1F6_LEPEC</name>
<dbReference type="Pfam" id="PF10825">
    <property type="entry name" value="DUF2752"/>
    <property type="match status" value="1"/>
</dbReference>
<keyword evidence="1" id="KW-1133">Transmembrane helix</keyword>
<gene>
    <name evidence="2" type="ORF">IQ260_08505</name>
</gene>
<sequence length="147" mass="16700">MALSKSSIYLRLGILGALCTPFLIVLLHGLGYELKLWGCPLKALVGIPCPTWGMTRAVLAIATNHWSAVSRYHLLAPLVVLLWVAVTLQLSFELLTKRIWSLWWQQRSLWLSGLMLLFGYHSIRLYQLWVTGTLAAYRQQSLLSHLL</sequence>
<feature type="transmembrane region" description="Helical" evidence="1">
    <location>
        <begin position="12"/>
        <end position="32"/>
    </location>
</feature>
<keyword evidence="3" id="KW-1185">Reference proteome</keyword>
<organism evidence="2 3">
    <name type="scientific">Leptolyngbya cf. ectocarpi LEGE 11479</name>
    <dbReference type="NCBI Taxonomy" id="1828722"/>
    <lineage>
        <taxon>Bacteria</taxon>
        <taxon>Bacillati</taxon>
        <taxon>Cyanobacteriota</taxon>
        <taxon>Cyanophyceae</taxon>
        <taxon>Leptolyngbyales</taxon>
        <taxon>Leptolyngbyaceae</taxon>
        <taxon>Leptolyngbya group</taxon>
        <taxon>Leptolyngbya</taxon>
    </lineage>
</organism>
<dbReference type="EMBL" id="JADEXP010000054">
    <property type="protein sequence ID" value="MBE9066692.1"/>
    <property type="molecule type" value="Genomic_DNA"/>
</dbReference>
<keyword evidence="1" id="KW-0472">Membrane</keyword>